<dbReference type="EC" id="2.3.2.27" evidence="3"/>
<dbReference type="GO" id="GO:0016020">
    <property type="term" value="C:membrane"/>
    <property type="evidence" value="ECO:0007669"/>
    <property type="project" value="UniProtKB-SubCell"/>
</dbReference>
<keyword evidence="11" id="KW-0472">Membrane</keyword>
<dbReference type="EMBL" id="MN738978">
    <property type="protein sequence ID" value="QHT33752.1"/>
    <property type="molecule type" value="Genomic_DNA"/>
</dbReference>
<organism evidence="13">
    <name type="scientific">viral metagenome</name>
    <dbReference type="NCBI Taxonomy" id="1070528"/>
    <lineage>
        <taxon>unclassified sequences</taxon>
        <taxon>metagenomes</taxon>
        <taxon>organismal metagenomes</taxon>
    </lineage>
</organism>
<keyword evidence="10" id="KW-1133">Transmembrane helix</keyword>
<dbReference type="SUPFAM" id="SSF57850">
    <property type="entry name" value="RING/U-box"/>
    <property type="match status" value="1"/>
</dbReference>
<dbReference type="GO" id="GO:0008270">
    <property type="term" value="F:zinc ion binding"/>
    <property type="evidence" value="ECO:0007669"/>
    <property type="project" value="UniProtKB-KW"/>
</dbReference>
<protein>
    <recommendedName>
        <fullName evidence="3">RING-type E3 ubiquitin transferase</fullName>
        <ecNumber evidence="3">2.3.2.27</ecNumber>
    </recommendedName>
</protein>
<comment type="catalytic activity">
    <reaction evidence="1">
        <text>S-ubiquitinyl-[E2 ubiquitin-conjugating enzyme]-L-cysteine + [acceptor protein]-L-lysine = [E2 ubiquitin-conjugating enzyme]-L-cysteine + N(6)-ubiquitinyl-[acceptor protein]-L-lysine.</text>
        <dbReference type="EC" id="2.3.2.27"/>
    </reaction>
</comment>
<evidence type="ECO:0000256" key="3">
    <source>
        <dbReference type="ARBA" id="ARBA00012483"/>
    </source>
</evidence>
<keyword evidence="4" id="KW-0808">Transferase</keyword>
<dbReference type="Gene3D" id="3.30.40.10">
    <property type="entry name" value="Zinc/RING finger domain, C3HC4 (zinc finger)"/>
    <property type="match status" value="1"/>
</dbReference>
<evidence type="ECO:0000256" key="6">
    <source>
        <dbReference type="ARBA" id="ARBA00022723"/>
    </source>
</evidence>
<dbReference type="Pfam" id="PF13639">
    <property type="entry name" value="zf-RING_2"/>
    <property type="match status" value="1"/>
</dbReference>
<dbReference type="PANTHER" id="PTHR45977">
    <property type="entry name" value="TARGET OF ERK KINASE MPK-1"/>
    <property type="match status" value="1"/>
</dbReference>
<dbReference type="PANTHER" id="PTHR45977:SF4">
    <property type="entry name" value="RING-TYPE DOMAIN-CONTAINING PROTEIN"/>
    <property type="match status" value="1"/>
</dbReference>
<sequence length="180" mass="20448">MDLYNTTLLTCSRCSNVYQYYDYLSHSETCSIVSGSVSGSGYNSDIDTEVDSDEEHEEHEDHEIYNPMFNRGFYNELDSNGGMNGVVNDGVNNDINNIIQQVSRISIDTGLGSDNLLHYGNLEMILEQCECSICLNTYDIYSQFYKFKCNHAFCIICSETWFENNSYCPLCKTNLKNVSG</sequence>
<evidence type="ECO:0000259" key="12">
    <source>
        <dbReference type="PROSITE" id="PS50089"/>
    </source>
</evidence>
<evidence type="ECO:0000256" key="1">
    <source>
        <dbReference type="ARBA" id="ARBA00000900"/>
    </source>
</evidence>
<keyword evidence="7" id="KW-0863">Zinc-finger</keyword>
<dbReference type="PROSITE" id="PS50089">
    <property type="entry name" value="ZF_RING_2"/>
    <property type="match status" value="1"/>
</dbReference>
<reference evidence="13" key="1">
    <citation type="journal article" date="2020" name="Nature">
        <title>Giant virus diversity and host interactions through global metagenomics.</title>
        <authorList>
            <person name="Schulz F."/>
            <person name="Roux S."/>
            <person name="Paez-Espino D."/>
            <person name="Jungbluth S."/>
            <person name="Walsh D.A."/>
            <person name="Denef V.J."/>
            <person name="McMahon K.D."/>
            <person name="Konstantinidis K.T."/>
            <person name="Eloe-Fadrosh E.A."/>
            <person name="Kyrpides N.C."/>
            <person name="Woyke T."/>
        </authorList>
    </citation>
    <scope>NUCLEOTIDE SEQUENCE</scope>
    <source>
        <strain evidence="13">GVMAG-M-3300009161-52</strain>
    </source>
</reference>
<evidence type="ECO:0000256" key="5">
    <source>
        <dbReference type="ARBA" id="ARBA00022692"/>
    </source>
</evidence>
<dbReference type="GO" id="GO:0006511">
    <property type="term" value="P:ubiquitin-dependent protein catabolic process"/>
    <property type="evidence" value="ECO:0007669"/>
    <property type="project" value="TreeGrafter"/>
</dbReference>
<dbReference type="AlphaFoldDB" id="A0A6C0EYA3"/>
<comment type="subcellular location">
    <subcellularLocation>
        <location evidence="2">Membrane</location>
        <topology evidence="2">Multi-pass membrane protein</topology>
    </subcellularLocation>
</comment>
<keyword evidence="8" id="KW-0833">Ubl conjugation pathway</keyword>
<keyword evidence="9" id="KW-0862">Zinc</keyword>
<proteinExistence type="predicted"/>
<accession>A0A6C0EYA3</accession>
<evidence type="ECO:0000256" key="4">
    <source>
        <dbReference type="ARBA" id="ARBA00022679"/>
    </source>
</evidence>
<keyword evidence="6" id="KW-0479">Metal-binding</keyword>
<dbReference type="InterPro" id="IPR013083">
    <property type="entry name" value="Znf_RING/FYVE/PHD"/>
</dbReference>
<keyword evidence="5" id="KW-0812">Transmembrane</keyword>
<evidence type="ECO:0000313" key="13">
    <source>
        <dbReference type="EMBL" id="QHT33752.1"/>
    </source>
</evidence>
<dbReference type="GO" id="GO:0061630">
    <property type="term" value="F:ubiquitin protein ligase activity"/>
    <property type="evidence" value="ECO:0007669"/>
    <property type="project" value="UniProtKB-EC"/>
</dbReference>
<feature type="domain" description="RING-type" evidence="12">
    <location>
        <begin position="131"/>
        <end position="172"/>
    </location>
</feature>
<dbReference type="InterPro" id="IPR001841">
    <property type="entry name" value="Znf_RING"/>
</dbReference>
<evidence type="ECO:0000256" key="10">
    <source>
        <dbReference type="ARBA" id="ARBA00022989"/>
    </source>
</evidence>
<evidence type="ECO:0000256" key="11">
    <source>
        <dbReference type="ARBA" id="ARBA00023136"/>
    </source>
</evidence>
<evidence type="ECO:0000256" key="9">
    <source>
        <dbReference type="ARBA" id="ARBA00022833"/>
    </source>
</evidence>
<dbReference type="SMART" id="SM00184">
    <property type="entry name" value="RING"/>
    <property type="match status" value="1"/>
</dbReference>
<dbReference type="GO" id="GO:0016567">
    <property type="term" value="P:protein ubiquitination"/>
    <property type="evidence" value="ECO:0007669"/>
    <property type="project" value="TreeGrafter"/>
</dbReference>
<evidence type="ECO:0000256" key="8">
    <source>
        <dbReference type="ARBA" id="ARBA00022786"/>
    </source>
</evidence>
<name>A0A6C0EYA3_9ZZZZ</name>
<evidence type="ECO:0000256" key="2">
    <source>
        <dbReference type="ARBA" id="ARBA00004141"/>
    </source>
</evidence>
<evidence type="ECO:0000256" key="7">
    <source>
        <dbReference type="ARBA" id="ARBA00022771"/>
    </source>
</evidence>